<dbReference type="AlphaFoldDB" id="A0A9D7XR07"/>
<dbReference type="SUPFAM" id="SSF50978">
    <property type="entry name" value="WD40 repeat-like"/>
    <property type="match status" value="1"/>
</dbReference>
<dbReference type="Gene3D" id="2.130.10.10">
    <property type="entry name" value="YVTN repeat-like/Quinoprotein amine dehydrogenase"/>
    <property type="match status" value="1"/>
</dbReference>
<dbReference type="EMBL" id="JADKGY010000020">
    <property type="protein sequence ID" value="MBK9983576.1"/>
    <property type="molecule type" value="Genomic_DNA"/>
</dbReference>
<evidence type="ECO:0000313" key="2">
    <source>
        <dbReference type="Proteomes" id="UP000808337"/>
    </source>
</evidence>
<organism evidence="1 2">
    <name type="scientific">Candidatus Opimibacter skivensis</name>
    <dbReference type="NCBI Taxonomy" id="2982028"/>
    <lineage>
        <taxon>Bacteria</taxon>
        <taxon>Pseudomonadati</taxon>
        <taxon>Bacteroidota</taxon>
        <taxon>Saprospiria</taxon>
        <taxon>Saprospirales</taxon>
        <taxon>Saprospiraceae</taxon>
        <taxon>Candidatus Opimibacter</taxon>
    </lineage>
</organism>
<gene>
    <name evidence="1" type="ORF">IPP15_14520</name>
</gene>
<dbReference type="InterPro" id="IPR036322">
    <property type="entry name" value="WD40_repeat_dom_sf"/>
</dbReference>
<reference evidence="1 2" key="1">
    <citation type="submission" date="2020-10" db="EMBL/GenBank/DDBJ databases">
        <title>Connecting structure to function with the recovery of over 1000 high-quality activated sludge metagenome-assembled genomes encoding full-length rRNA genes using long-read sequencing.</title>
        <authorList>
            <person name="Singleton C.M."/>
            <person name="Petriglieri F."/>
            <person name="Kristensen J.M."/>
            <person name="Kirkegaard R.H."/>
            <person name="Michaelsen T.Y."/>
            <person name="Andersen M.H."/>
            <person name="Karst S.M."/>
            <person name="Dueholm M.S."/>
            <person name="Nielsen P.H."/>
            <person name="Albertsen M."/>
        </authorList>
    </citation>
    <scope>NUCLEOTIDE SEQUENCE [LARGE SCALE GENOMIC DNA]</scope>
    <source>
        <strain evidence="1">Ribe_18-Q3-R11-54_MAXAC.273</strain>
    </source>
</reference>
<comment type="caution">
    <text evidence="1">The sequence shown here is derived from an EMBL/GenBank/DDBJ whole genome shotgun (WGS) entry which is preliminary data.</text>
</comment>
<dbReference type="InterPro" id="IPR015943">
    <property type="entry name" value="WD40/YVTN_repeat-like_dom_sf"/>
</dbReference>
<evidence type="ECO:0000313" key="1">
    <source>
        <dbReference type="EMBL" id="MBK9983576.1"/>
    </source>
</evidence>
<protein>
    <submittedName>
        <fullName evidence="1">WD40 repeat domain-containing protein</fullName>
    </submittedName>
</protein>
<dbReference type="Proteomes" id="UP000808337">
    <property type="component" value="Unassembled WGS sequence"/>
</dbReference>
<accession>A0A9D7XR07</accession>
<proteinExistence type="predicted"/>
<sequence length="654" mass="76661">MIKESKIKDLIYGKVANLLIPELERYDFKYLKSKRYFLRQEKNFHQVITLYNPYSPIYFDEDTERVYLQFNISYQIEIPDYEKWYLEKLESKPGSLVRSPVLTSQVELFQEDFKDDNFYTPSASQKFKKYVTNSLASARNNKVYIIPLDELLRNQLPVLISKISDDSDILKIFEKREHPLQHTYLLIYGGYTDLSNEQLDKIYRNNLDTIEDKLKLSDINVGGAIQNLETFIKIAQNVSQRSYINPYKRGIHKLTSQKENFVFSEILNFLEILRFDISQYEINNCEINAMGDIFLLVNKQRIIKINGNGDIVFEKEIETKKGFEKIYWDVPSGVITETLDFYVNNYIVTNDNRFIELPLPIEKLKNKKLQKSVITELAYWQKEEKYILLYRHSFLTFDRMGIWEKTFDTGKSICRQIIIEKEWIITQIGDTEIQVLDFNGNEVGLYDFGLGNTSFEFSHNYKYLICFGYSTKSQFYNLTNGEKNTLWAHPTFIRGYIEKLYNDIHHNFGMTKAGFSPDDTYIVGGADHGKYVAWTLPGLERIELIPKLEVIEKLEPVVIHSNGTQGSTDKIIKPELITLDKHTFLKNRNNKILNIIFPAEGDVFLTVIGNKLILSWDGAFHNLTCTEIIGKIEYHSQKYLTQRSKSELIIYKQK</sequence>
<name>A0A9D7XR07_9BACT</name>